<dbReference type="Gene3D" id="1.10.10.2590">
    <property type="entry name" value="BEN domain"/>
    <property type="match status" value="1"/>
</dbReference>
<name>A0AAV1K590_9NEOP</name>
<evidence type="ECO:0000313" key="3">
    <source>
        <dbReference type="EMBL" id="CAK1555710.1"/>
    </source>
</evidence>
<feature type="compositionally biased region" description="Polar residues" evidence="1">
    <location>
        <begin position="400"/>
        <end position="413"/>
    </location>
</feature>
<feature type="region of interest" description="Disordered" evidence="1">
    <location>
        <begin position="391"/>
        <end position="425"/>
    </location>
</feature>
<feature type="compositionally biased region" description="Basic and acidic residues" evidence="1">
    <location>
        <begin position="250"/>
        <end position="259"/>
    </location>
</feature>
<dbReference type="GO" id="GO:0003677">
    <property type="term" value="F:DNA binding"/>
    <property type="evidence" value="ECO:0007669"/>
    <property type="project" value="InterPro"/>
</dbReference>
<evidence type="ECO:0000313" key="4">
    <source>
        <dbReference type="Proteomes" id="UP001497472"/>
    </source>
</evidence>
<feature type="compositionally biased region" description="Polar residues" evidence="1">
    <location>
        <begin position="14"/>
        <end position="26"/>
    </location>
</feature>
<reference evidence="3 4" key="1">
    <citation type="submission" date="2023-11" db="EMBL/GenBank/DDBJ databases">
        <authorList>
            <person name="Okamura Y."/>
        </authorList>
    </citation>
    <scope>NUCLEOTIDE SEQUENCE [LARGE SCALE GENOMIC DNA]</scope>
</reference>
<accession>A0AAV1K590</accession>
<organism evidence="3 4">
    <name type="scientific">Leptosia nina</name>
    <dbReference type="NCBI Taxonomy" id="320188"/>
    <lineage>
        <taxon>Eukaryota</taxon>
        <taxon>Metazoa</taxon>
        <taxon>Ecdysozoa</taxon>
        <taxon>Arthropoda</taxon>
        <taxon>Hexapoda</taxon>
        <taxon>Insecta</taxon>
        <taxon>Pterygota</taxon>
        <taxon>Neoptera</taxon>
        <taxon>Endopterygota</taxon>
        <taxon>Lepidoptera</taxon>
        <taxon>Glossata</taxon>
        <taxon>Ditrysia</taxon>
        <taxon>Papilionoidea</taxon>
        <taxon>Pieridae</taxon>
        <taxon>Pierinae</taxon>
        <taxon>Leptosia</taxon>
    </lineage>
</organism>
<dbReference type="AlphaFoldDB" id="A0AAV1K590"/>
<dbReference type="PROSITE" id="PS51457">
    <property type="entry name" value="BEN"/>
    <property type="match status" value="1"/>
</dbReference>
<protein>
    <recommendedName>
        <fullName evidence="2">BEN domain-containing protein</fullName>
    </recommendedName>
</protein>
<sequence>MSSKNNIEKWLLTDWSTSRSNTSGSKFNGDMKNLAITADRNESGKESERKDYAHARRSAASTGNNDSGAGGSLPNEEQDFSPSASSWEPTDESSSDESNDEVENKNKNNGMQQYLRQLLVKKRHSKKELTPVHRPNAVVKVLQERQMNNNHNKSKPRKRKYRETVTQASKKFFPDSTRKNMPPPSIKVKNENETVEVKLKDIIEINTTFQELFRILRELQPKKQSVKRIFYGKYVEEKEKSIDDPPLSPRSEESNRSDDNVLITNKYKTVQTINNEKKAKDKAQQEWVPIGSGKTLIHKDKYRKVNWKSYTIATRTLLLASFPRRILATHSLTGKRSPAFQNKPAKMCLDPKIVSDVIIEITSRFNVKENLVRSIITTKCADEAKMLKMRIESRKKNTKNTRQPSSDSENVSLKSLKKELRAENK</sequence>
<dbReference type="Pfam" id="PF10523">
    <property type="entry name" value="BEN"/>
    <property type="match status" value="1"/>
</dbReference>
<feature type="region of interest" description="Disordered" evidence="1">
    <location>
        <begin position="241"/>
        <end position="261"/>
    </location>
</feature>
<feature type="region of interest" description="Disordered" evidence="1">
    <location>
        <begin position="1"/>
        <end position="111"/>
    </location>
</feature>
<proteinExistence type="predicted"/>
<feature type="compositionally biased region" description="Acidic residues" evidence="1">
    <location>
        <begin position="89"/>
        <end position="101"/>
    </location>
</feature>
<evidence type="ECO:0000259" key="2">
    <source>
        <dbReference type="PROSITE" id="PS51457"/>
    </source>
</evidence>
<feature type="compositionally biased region" description="Basic and acidic residues" evidence="1">
    <location>
        <begin position="39"/>
        <end position="54"/>
    </location>
</feature>
<dbReference type="InterPro" id="IPR018379">
    <property type="entry name" value="BEN_domain"/>
</dbReference>
<dbReference type="EMBL" id="CAVLEF010000280">
    <property type="protein sequence ID" value="CAK1555710.1"/>
    <property type="molecule type" value="Genomic_DNA"/>
</dbReference>
<evidence type="ECO:0000256" key="1">
    <source>
        <dbReference type="SAM" id="MobiDB-lite"/>
    </source>
</evidence>
<keyword evidence="4" id="KW-1185">Reference proteome</keyword>
<feature type="domain" description="BEN" evidence="2">
    <location>
        <begin position="291"/>
        <end position="387"/>
    </location>
</feature>
<dbReference type="SMART" id="SM01025">
    <property type="entry name" value="BEN"/>
    <property type="match status" value="1"/>
</dbReference>
<dbReference type="Proteomes" id="UP001497472">
    <property type="component" value="Unassembled WGS sequence"/>
</dbReference>
<gene>
    <name evidence="3" type="ORF">LNINA_LOCUS14505</name>
</gene>
<comment type="caution">
    <text evidence="3">The sequence shown here is derived from an EMBL/GenBank/DDBJ whole genome shotgun (WGS) entry which is preliminary data.</text>
</comment>
<feature type="compositionally biased region" description="Basic and acidic residues" evidence="1">
    <location>
        <begin position="416"/>
        <end position="425"/>
    </location>
</feature>